<name>A0ACC2WRK9_9TREE</name>
<comment type="caution">
    <text evidence="1">The sequence shown here is derived from an EMBL/GenBank/DDBJ whole genome shotgun (WGS) entry which is preliminary data.</text>
</comment>
<reference evidence="1" key="1">
    <citation type="submission" date="2023-04" db="EMBL/GenBank/DDBJ databases">
        <title>Draft Genome sequencing of Naganishia species isolated from polar environments using Oxford Nanopore Technology.</title>
        <authorList>
            <person name="Leo P."/>
            <person name="Venkateswaran K."/>
        </authorList>
    </citation>
    <scope>NUCLEOTIDE SEQUENCE</scope>
    <source>
        <strain evidence="1">MNA-CCFEE 5261</strain>
    </source>
</reference>
<dbReference type="EMBL" id="JASBWR010000001">
    <property type="protein sequence ID" value="KAJ9113945.1"/>
    <property type="molecule type" value="Genomic_DNA"/>
</dbReference>
<protein>
    <submittedName>
        <fullName evidence="1">Uncharacterized protein</fullName>
    </submittedName>
</protein>
<evidence type="ECO:0000313" key="1">
    <source>
        <dbReference type="EMBL" id="KAJ9113945.1"/>
    </source>
</evidence>
<sequence length="842" mass="92262">MESQSRVRSRMSRHNRSAMRRSLTDSEQSIDPEEDVSDTSFTVLLEKEDESSDHRHGIAAWHILEETTKAIHNMDILSSAGNSTQLDPDVISAIRNDLSYHTMAYAFLSAAAALYLFYVILDYPRLLARLFSSPIRRKKIEQVLSDEKSDSARSKGTRTMGGDFWSGWVLKAGSSDYRQVAITAPLAELRNSVVSSTNSTLNEKQEFFTKAETLRPMGAVHPRLLPPHHPGKNSRSDDILFSYYGSSDSPQEVPALSYHQSSNVVRAEHVIEMEYEMDSVLRRQAVPQSRCLTGNAQEVTQKGSIDSSSSDHSLSSLASKNYDDDAKFDPFVSTLHMHQVDAEKAVKPSRHQAYAPPPHIVPLTAYTPRLQRLLLWTPLPGFLPHVTLASVVLVSLYLFLVIFATFFRSSIVFDWMGPDTMRGGMVGMMQIPVIFGLGGRNSVFRFLLFGRHTNAALRIHKLAGRLCFLCSALHVGLWMRTWIMAGTLAQASSSAHIIWGYIAIGALILISITSLPFIRKTRLALANLQVAPGTDSTIVSVTGIKDGWRAGQYIIVRIPKMGGLRGTEGHAFTIASAPGAQGLKLIIKNAGNWSKRLRDMSLENDTAGSGLEARVFVEGPYGGPGNMIFQSFSAVLLVAGGSGITHSLGIAHDLVRKASMPPYNVRARTIDIVWATKTQESVQGLLPIFHELVAYGRRAEKESPYGTTLKFHIYVTRQSANFPMRLGSIVPAGEKAFPDGIGNEQPSNTSHHQGLSTSGIRIISGSRPNLGATLNEIIDSMVASDSAAAKGTQTRRRPQGIAVGVCGPDALVVDMRETVRGILQSKGSRAGEIELLEESFSH</sequence>
<evidence type="ECO:0000313" key="2">
    <source>
        <dbReference type="Proteomes" id="UP001241377"/>
    </source>
</evidence>
<accession>A0ACC2WRK9</accession>
<proteinExistence type="predicted"/>
<organism evidence="1 2">
    <name type="scientific">Naganishia cerealis</name>
    <dbReference type="NCBI Taxonomy" id="610337"/>
    <lineage>
        <taxon>Eukaryota</taxon>
        <taxon>Fungi</taxon>
        <taxon>Dikarya</taxon>
        <taxon>Basidiomycota</taxon>
        <taxon>Agaricomycotina</taxon>
        <taxon>Tremellomycetes</taxon>
        <taxon>Filobasidiales</taxon>
        <taxon>Filobasidiaceae</taxon>
        <taxon>Naganishia</taxon>
    </lineage>
</organism>
<keyword evidence="2" id="KW-1185">Reference proteome</keyword>
<gene>
    <name evidence="1" type="ORF">QFC19_000140</name>
</gene>
<dbReference type="Proteomes" id="UP001241377">
    <property type="component" value="Unassembled WGS sequence"/>
</dbReference>